<feature type="signal peptide" evidence="2">
    <location>
        <begin position="1"/>
        <end position="24"/>
    </location>
</feature>
<feature type="chain" id="PRO_5042968946" description="Secreted protein" evidence="2">
    <location>
        <begin position="25"/>
        <end position="222"/>
    </location>
</feature>
<evidence type="ECO:0000313" key="4">
    <source>
        <dbReference type="Proteomes" id="UP001302321"/>
    </source>
</evidence>
<accession>A0AAN7ACN4</accession>
<comment type="caution">
    <text evidence="3">The sequence shown here is derived from an EMBL/GenBank/DDBJ whole genome shotgun (WGS) entry which is preliminary data.</text>
</comment>
<gene>
    <name evidence="3" type="ORF">QBC36DRAFT_66734</name>
</gene>
<evidence type="ECO:0008006" key="5">
    <source>
        <dbReference type="Google" id="ProtNLM"/>
    </source>
</evidence>
<feature type="region of interest" description="Disordered" evidence="1">
    <location>
        <begin position="69"/>
        <end position="98"/>
    </location>
</feature>
<evidence type="ECO:0000256" key="2">
    <source>
        <dbReference type="SAM" id="SignalP"/>
    </source>
</evidence>
<sequence>MVASWRWSLLSWCWGHWADRGCFAWRTRLTRIPHSLFSPGPQMLFLPQPNPTRAAALLHPVFHASPVPKAKTLDTKPTANSDTTTGKPPHAELVTNSPGLFDRDKLEGKYHGVTSGYVSIRTPCSHGMAWHRSAVQRIASRHLSPSSIHSLPPGTHRFLTRLCRSTHPTRHVTIYFTPRDCKTALSGADTAANHCHRIAVWCNRDSIAHRDTTCAHHHWEDL</sequence>
<name>A0AAN7ACN4_9PEZI</name>
<proteinExistence type="predicted"/>
<keyword evidence="4" id="KW-1185">Reference proteome</keyword>
<keyword evidence="2" id="KW-0732">Signal</keyword>
<reference evidence="3" key="1">
    <citation type="journal article" date="2023" name="Mol. Phylogenet. Evol.">
        <title>Genome-scale phylogeny and comparative genomics of the fungal order Sordariales.</title>
        <authorList>
            <person name="Hensen N."/>
            <person name="Bonometti L."/>
            <person name="Westerberg I."/>
            <person name="Brannstrom I.O."/>
            <person name="Guillou S."/>
            <person name="Cros-Aarteil S."/>
            <person name="Calhoun S."/>
            <person name="Haridas S."/>
            <person name="Kuo A."/>
            <person name="Mondo S."/>
            <person name="Pangilinan J."/>
            <person name="Riley R."/>
            <person name="LaButti K."/>
            <person name="Andreopoulos B."/>
            <person name="Lipzen A."/>
            <person name="Chen C."/>
            <person name="Yan M."/>
            <person name="Daum C."/>
            <person name="Ng V."/>
            <person name="Clum A."/>
            <person name="Steindorff A."/>
            <person name="Ohm R.A."/>
            <person name="Martin F."/>
            <person name="Silar P."/>
            <person name="Natvig D.O."/>
            <person name="Lalanne C."/>
            <person name="Gautier V."/>
            <person name="Ament-Velasquez S.L."/>
            <person name="Kruys A."/>
            <person name="Hutchinson M.I."/>
            <person name="Powell A.J."/>
            <person name="Barry K."/>
            <person name="Miller A.N."/>
            <person name="Grigoriev I.V."/>
            <person name="Debuchy R."/>
            <person name="Gladieux P."/>
            <person name="Hiltunen Thoren M."/>
            <person name="Johannesson H."/>
        </authorList>
    </citation>
    <scope>NUCLEOTIDE SEQUENCE</scope>
    <source>
        <strain evidence="3">CBS 892.96</strain>
    </source>
</reference>
<dbReference type="AlphaFoldDB" id="A0AAN7ACN4"/>
<organism evidence="3 4">
    <name type="scientific">Triangularia setosa</name>
    <dbReference type="NCBI Taxonomy" id="2587417"/>
    <lineage>
        <taxon>Eukaryota</taxon>
        <taxon>Fungi</taxon>
        <taxon>Dikarya</taxon>
        <taxon>Ascomycota</taxon>
        <taxon>Pezizomycotina</taxon>
        <taxon>Sordariomycetes</taxon>
        <taxon>Sordariomycetidae</taxon>
        <taxon>Sordariales</taxon>
        <taxon>Podosporaceae</taxon>
        <taxon>Triangularia</taxon>
    </lineage>
</organism>
<dbReference type="Proteomes" id="UP001302321">
    <property type="component" value="Unassembled WGS sequence"/>
</dbReference>
<protein>
    <recommendedName>
        <fullName evidence="5">Secreted protein</fullName>
    </recommendedName>
</protein>
<reference evidence="3" key="2">
    <citation type="submission" date="2023-05" db="EMBL/GenBank/DDBJ databases">
        <authorList>
            <consortium name="Lawrence Berkeley National Laboratory"/>
            <person name="Steindorff A."/>
            <person name="Hensen N."/>
            <person name="Bonometti L."/>
            <person name="Westerberg I."/>
            <person name="Brannstrom I.O."/>
            <person name="Guillou S."/>
            <person name="Cros-Aarteil S."/>
            <person name="Calhoun S."/>
            <person name="Haridas S."/>
            <person name="Kuo A."/>
            <person name="Mondo S."/>
            <person name="Pangilinan J."/>
            <person name="Riley R."/>
            <person name="Labutti K."/>
            <person name="Andreopoulos B."/>
            <person name="Lipzen A."/>
            <person name="Chen C."/>
            <person name="Yanf M."/>
            <person name="Daum C."/>
            <person name="Ng V."/>
            <person name="Clum A."/>
            <person name="Ohm R."/>
            <person name="Martin F."/>
            <person name="Silar P."/>
            <person name="Natvig D."/>
            <person name="Lalanne C."/>
            <person name="Gautier V."/>
            <person name="Ament-Velasquez S.L."/>
            <person name="Kruys A."/>
            <person name="Hutchinson M.I."/>
            <person name="Powell A.J."/>
            <person name="Barry K."/>
            <person name="Miller A.N."/>
            <person name="Grigoriev I.V."/>
            <person name="Debuchy R."/>
            <person name="Gladieux P."/>
            <person name="Thoren M.H."/>
            <person name="Johannesson H."/>
        </authorList>
    </citation>
    <scope>NUCLEOTIDE SEQUENCE</scope>
    <source>
        <strain evidence="3">CBS 892.96</strain>
    </source>
</reference>
<evidence type="ECO:0000313" key="3">
    <source>
        <dbReference type="EMBL" id="KAK4181629.1"/>
    </source>
</evidence>
<dbReference type="EMBL" id="MU866085">
    <property type="protein sequence ID" value="KAK4181629.1"/>
    <property type="molecule type" value="Genomic_DNA"/>
</dbReference>
<evidence type="ECO:0000256" key="1">
    <source>
        <dbReference type="SAM" id="MobiDB-lite"/>
    </source>
</evidence>
<feature type="compositionally biased region" description="Polar residues" evidence="1">
    <location>
        <begin position="75"/>
        <end position="86"/>
    </location>
</feature>